<accession>A0A8S1XSV7</accession>
<organism evidence="2 3">
    <name type="scientific">Paramecium octaurelia</name>
    <dbReference type="NCBI Taxonomy" id="43137"/>
    <lineage>
        <taxon>Eukaryota</taxon>
        <taxon>Sar</taxon>
        <taxon>Alveolata</taxon>
        <taxon>Ciliophora</taxon>
        <taxon>Intramacronucleata</taxon>
        <taxon>Oligohymenophorea</taxon>
        <taxon>Peniculida</taxon>
        <taxon>Parameciidae</taxon>
        <taxon>Paramecium</taxon>
    </lineage>
</organism>
<evidence type="ECO:0000313" key="3">
    <source>
        <dbReference type="Proteomes" id="UP000683925"/>
    </source>
</evidence>
<dbReference type="OMA" id="SFICSEG"/>
<dbReference type="EMBL" id="CAJJDP010000133">
    <property type="protein sequence ID" value="CAD8204381.1"/>
    <property type="molecule type" value="Genomic_DNA"/>
</dbReference>
<feature type="region of interest" description="Disordered" evidence="1">
    <location>
        <begin position="509"/>
        <end position="599"/>
    </location>
</feature>
<feature type="compositionally biased region" description="Acidic residues" evidence="1">
    <location>
        <begin position="554"/>
        <end position="568"/>
    </location>
</feature>
<reference evidence="2" key="1">
    <citation type="submission" date="2021-01" db="EMBL/GenBank/DDBJ databases">
        <authorList>
            <consortium name="Genoscope - CEA"/>
            <person name="William W."/>
        </authorList>
    </citation>
    <scope>NUCLEOTIDE SEQUENCE</scope>
</reference>
<dbReference type="PANTHER" id="PTHR33706">
    <property type="entry name" value="MORN VARIANT REPEAT PROTEIN"/>
    <property type="match status" value="1"/>
</dbReference>
<gene>
    <name evidence="2" type="ORF">POCTA_138.1.T1320127</name>
</gene>
<feature type="compositionally biased region" description="Basic and acidic residues" evidence="1">
    <location>
        <begin position="543"/>
        <end position="553"/>
    </location>
</feature>
<dbReference type="AlphaFoldDB" id="A0A8S1XSV7"/>
<comment type="caution">
    <text evidence="2">The sequence shown here is derived from an EMBL/GenBank/DDBJ whole genome shotgun (WGS) entry which is preliminary data.</text>
</comment>
<evidence type="ECO:0000313" key="2">
    <source>
        <dbReference type="EMBL" id="CAD8204381.1"/>
    </source>
</evidence>
<dbReference type="PANTHER" id="PTHR33706:SF1">
    <property type="entry name" value="TPR REPEAT PROTEIN"/>
    <property type="match status" value="1"/>
</dbReference>
<dbReference type="OrthoDB" id="309671at2759"/>
<name>A0A8S1XSV7_PAROT</name>
<evidence type="ECO:0000256" key="1">
    <source>
        <dbReference type="SAM" id="MobiDB-lite"/>
    </source>
</evidence>
<proteinExistence type="predicted"/>
<keyword evidence="3" id="KW-1185">Reference proteome</keyword>
<protein>
    <submittedName>
        <fullName evidence="2">Uncharacterized protein</fullName>
    </submittedName>
</protein>
<sequence>MNLIEFQILDKNFDQDGNKTIEYLDSQNNVIGNGQYENFQKSGTWTEVIEVYGEYIITAKGDYNQDKKQGKWTYSINDQTLGTKTYNQDREIGNSFSYFIYRQPNISNNIWYLVEEFLLYEGKRITQSYIFNFNKFIQCGNYLMGGIKKGKWIELEQNSIIFDQQKQIYSFICSEGSYADGLKEGPWESTLYEQYEHQVHTHLVSKGEYQKGKKTGNWTEPIGYSSKATMQTIITGNYENNQKNGHWSLEDGQKDLYPDEDYDHEGNYNLDKKVDNWKEIRIYQNFHVDSIIRIQDEGQYNDDGQRNDNWTSKTSGHTGNYFYQNGVLNGEAELYDCIGNLKIVLTRSKGQFNNGKKNGRWKTSINIDEKWMLYDVGEYVDDIKVGLWRESQYFDQYILEQTEKDQGQILLIKEGHYGNNGKKKDEWTWRFKCLSGDYNENQIFNIIGKEVHTENQIIGNMILFEETFGKYYARFYFCDIFDGQIFNGYRNGEWKFSVIQDLIQNEINSKDTDSEQEQNLDEEEQNIEEEDHNSNNEEEQEQEEHNDNDNNDNKEEEENNNNEEENEIEQQNSGEEGDDQEDPGNQVFQVYQNGIVIPP</sequence>
<dbReference type="Proteomes" id="UP000683925">
    <property type="component" value="Unassembled WGS sequence"/>
</dbReference>
<feature type="compositionally biased region" description="Acidic residues" evidence="1">
    <location>
        <begin position="514"/>
        <end position="542"/>
    </location>
</feature>